<dbReference type="InterPro" id="IPR015797">
    <property type="entry name" value="NUDIX_hydrolase-like_dom_sf"/>
</dbReference>
<dbReference type="Pfam" id="PF00293">
    <property type="entry name" value="NUDIX"/>
    <property type="match status" value="1"/>
</dbReference>
<evidence type="ECO:0000256" key="1">
    <source>
        <dbReference type="ARBA" id="ARBA00001936"/>
    </source>
</evidence>
<feature type="domain" description="Nudix hydrolase" evidence="7">
    <location>
        <begin position="1"/>
        <end position="139"/>
    </location>
</feature>
<comment type="cofactor">
    <cofactor evidence="1">
        <name>Mn(2+)</name>
        <dbReference type="ChEBI" id="CHEBI:29035"/>
    </cofactor>
</comment>
<dbReference type="PATRIC" id="fig|29423.5.peg.153"/>
<evidence type="ECO:0000313" key="9">
    <source>
        <dbReference type="Proteomes" id="UP000054858"/>
    </source>
</evidence>
<keyword evidence="4" id="KW-0378">Hydrolase</keyword>
<dbReference type="GO" id="GO:0010945">
    <property type="term" value="F:coenzyme A diphosphatase activity"/>
    <property type="evidence" value="ECO:0007669"/>
    <property type="project" value="InterPro"/>
</dbReference>
<dbReference type="Gene3D" id="3.90.79.10">
    <property type="entry name" value="Nucleoside Triphosphate Pyrophosphohydrolase"/>
    <property type="match status" value="1"/>
</dbReference>
<dbReference type="InterPro" id="IPR000086">
    <property type="entry name" value="NUDIX_hydrolase_dom"/>
</dbReference>
<keyword evidence="3" id="KW-0479">Metal-binding</keyword>
<evidence type="ECO:0000256" key="2">
    <source>
        <dbReference type="ARBA" id="ARBA00001946"/>
    </source>
</evidence>
<dbReference type="EMBL" id="LNYP01000003">
    <property type="protein sequence ID" value="KTD44445.1"/>
    <property type="molecule type" value="Genomic_DNA"/>
</dbReference>
<protein>
    <submittedName>
        <fullName evidence="8">MutT/nudix family transporter protein</fullName>
    </submittedName>
</protein>
<dbReference type="PANTHER" id="PTHR12992">
    <property type="entry name" value="NUDIX HYDROLASE"/>
    <property type="match status" value="1"/>
</dbReference>
<comment type="caution">
    <text evidence="8">The sequence shown here is derived from an EMBL/GenBank/DDBJ whole genome shotgun (WGS) entry which is preliminary data.</text>
</comment>
<evidence type="ECO:0000256" key="3">
    <source>
        <dbReference type="ARBA" id="ARBA00022723"/>
    </source>
</evidence>
<evidence type="ECO:0000259" key="7">
    <source>
        <dbReference type="PROSITE" id="PS51462"/>
    </source>
</evidence>
<evidence type="ECO:0000313" key="8">
    <source>
        <dbReference type="EMBL" id="KTD44445.1"/>
    </source>
</evidence>
<name>A0A0W0XIM2_9GAMM</name>
<keyword evidence="5" id="KW-0460">Magnesium</keyword>
<dbReference type="CDD" id="cd03426">
    <property type="entry name" value="NUDIX_CoAse_Nudt7"/>
    <property type="match status" value="1"/>
</dbReference>
<keyword evidence="6" id="KW-0464">Manganese</keyword>
<sequence length="163" mass="18756">MSKKSAVVVLHEQSCDSLILTKRSLQLRHHPGEFCFPGGRWERGDINLWSTALRELHEELGIASSRVKFIMELQPEQTLIGTTIYPWFATIPTLKPYEINKNEVSDVITLPMAEVTKLSNYQEIAIKRHGKTFSCWQFTASEQFVWGATARIMRQLCYTKPAR</sequence>
<dbReference type="InterPro" id="IPR045121">
    <property type="entry name" value="CoAse"/>
</dbReference>
<accession>A0A0W0XIM2</accession>
<gene>
    <name evidence="8" type="ORF">Loak_0145</name>
</gene>
<dbReference type="PROSITE" id="PS51462">
    <property type="entry name" value="NUDIX"/>
    <property type="match status" value="1"/>
</dbReference>
<evidence type="ECO:0000256" key="5">
    <source>
        <dbReference type="ARBA" id="ARBA00022842"/>
    </source>
</evidence>
<dbReference type="Proteomes" id="UP000054858">
    <property type="component" value="Unassembled WGS sequence"/>
</dbReference>
<dbReference type="RefSeq" id="WP_025385698.1">
    <property type="nucleotide sequence ID" value="NZ_LCUA01000023.1"/>
</dbReference>
<dbReference type="PANTHER" id="PTHR12992:SF11">
    <property type="entry name" value="MITOCHONDRIAL COENZYME A DIPHOSPHATASE NUDT8"/>
    <property type="match status" value="1"/>
</dbReference>
<evidence type="ECO:0000256" key="6">
    <source>
        <dbReference type="ARBA" id="ARBA00023211"/>
    </source>
</evidence>
<proteinExistence type="predicted"/>
<organism evidence="8 9">
    <name type="scientific">Legionella oakridgensis</name>
    <dbReference type="NCBI Taxonomy" id="29423"/>
    <lineage>
        <taxon>Bacteria</taxon>
        <taxon>Pseudomonadati</taxon>
        <taxon>Pseudomonadota</taxon>
        <taxon>Gammaproteobacteria</taxon>
        <taxon>Legionellales</taxon>
        <taxon>Legionellaceae</taxon>
        <taxon>Legionella</taxon>
    </lineage>
</organism>
<dbReference type="SUPFAM" id="SSF55811">
    <property type="entry name" value="Nudix"/>
    <property type="match status" value="1"/>
</dbReference>
<evidence type="ECO:0000256" key="4">
    <source>
        <dbReference type="ARBA" id="ARBA00022801"/>
    </source>
</evidence>
<comment type="cofactor">
    <cofactor evidence="2">
        <name>Mg(2+)</name>
        <dbReference type="ChEBI" id="CHEBI:18420"/>
    </cofactor>
</comment>
<dbReference type="GO" id="GO:0046872">
    <property type="term" value="F:metal ion binding"/>
    <property type="evidence" value="ECO:0007669"/>
    <property type="project" value="UniProtKB-KW"/>
</dbReference>
<dbReference type="AlphaFoldDB" id="A0A0W0XIM2"/>
<reference evidence="8 9" key="1">
    <citation type="submission" date="2015-11" db="EMBL/GenBank/DDBJ databases">
        <title>Genomic analysis of 38 Legionella species identifies large and diverse effector repertoires.</title>
        <authorList>
            <person name="Burstein D."/>
            <person name="Amaro F."/>
            <person name="Zusman T."/>
            <person name="Lifshitz Z."/>
            <person name="Cohen O."/>
            <person name="Gilbert J.A."/>
            <person name="Pupko T."/>
            <person name="Shuman H.A."/>
            <person name="Segal G."/>
        </authorList>
    </citation>
    <scope>NUCLEOTIDE SEQUENCE [LARGE SCALE GENOMIC DNA]</scope>
    <source>
        <strain evidence="8 9">Oak Ridge-10</strain>
    </source>
</reference>